<sequence length="118" mass="14144">MALHNKIGEEGEKMAAAWLKEQGYDILQVNWRYSYYEIDIIARKGSTLHIIEVKSRKYFPGAYPEDSVNRKKFKHLQRAADQYLSRNPQYQWLQYDIVAITIHKYKPPEFFLLQDIYL</sequence>
<accession>A0ABS9KYD6</accession>
<name>A0ABS9KYD6_9BACT</name>
<reference evidence="3" key="1">
    <citation type="submission" date="2022-01" db="EMBL/GenBank/DDBJ databases">
        <authorList>
            <person name="Jo J.-H."/>
            <person name="Im W.-T."/>
        </authorList>
    </citation>
    <scope>NUCLEOTIDE SEQUENCE</scope>
    <source>
        <strain evidence="3">NA20</strain>
    </source>
</reference>
<dbReference type="HAMAP" id="MF_00048">
    <property type="entry name" value="UPF0102"/>
    <property type="match status" value="1"/>
</dbReference>
<dbReference type="InterPro" id="IPR003509">
    <property type="entry name" value="UPF0102_YraN-like"/>
</dbReference>
<dbReference type="Gene3D" id="3.40.1350.10">
    <property type="match status" value="1"/>
</dbReference>
<proteinExistence type="inferred from homology"/>
<evidence type="ECO:0000313" key="3">
    <source>
        <dbReference type="EMBL" id="MCG2617311.1"/>
    </source>
</evidence>
<comment type="caution">
    <text evidence="3">The sequence shown here is derived from an EMBL/GenBank/DDBJ whole genome shotgun (WGS) entry which is preliminary data.</text>
</comment>
<gene>
    <name evidence="3" type="ORF">LZZ85_23645</name>
</gene>
<dbReference type="SUPFAM" id="SSF52980">
    <property type="entry name" value="Restriction endonuclease-like"/>
    <property type="match status" value="1"/>
</dbReference>
<dbReference type="Proteomes" id="UP001165367">
    <property type="component" value="Unassembled WGS sequence"/>
</dbReference>
<dbReference type="RefSeq" id="WP_237875952.1">
    <property type="nucleotide sequence ID" value="NZ_JAKLTR010000019.1"/>
</dbReference>
<dbReference type="CDD" id="cd20736">
    <property type="entry name" value="PoNe_Nuclease"/>
    <property type="match status" value="1"/>
</dbReference>
<comment type="similarity">
    <text evidence="1 2">Belongs to the UPF0102 family.</text>
</comment>
<evidence type="ECO:0000256" key="1">
    <source>
        <dbReference type="ARBA" id="ARBA00006738"/>
    </source>
</evidence>
<protein>
    <recommendedName>
        <fullName evidence="2">UPF0102 protein LZZ85_23645</fullName>
    </recommendedName>
</protein>
<dbReference type="PANTHER" id="PTHR34039">
    <property type="entry name" value="UPF0102 PROTEIN YRAN"/>
    <property type="match status" value="1"/>
</dbReference>
<organism evidence="3 4">
    <name type="scientific">Terrimonas ginsenosidimutans</name>
    <dbReference type="NCBI Taxonomy" id="2908004"/>
    <lineage>
        <taxon>Bacteria</taxon>
        <taxon>Pseudomonadati</taxon>
        <taxon>Bacteroidota</taxon>
        <taxon>Chitinophagia</taxon>
        <taxon>Chitinophagales</taxon>
        <taxon>Chitinophagaceae</taxon>
        <taxon>Terrimonas</taxon>
    </lineage>
</organism>
<dbReference type="Pfam" id="PF02021">
    <property type="entry name" value="UPF0102"/>
    <property type="match status" value="1"/>
</dbReference>
<dbReference type="InterPro" id="IPR011335">
    <property type="entry name" value="Restrct_endonuc-II-like"/>
</dbReference>
<keyword evidence="4" id="KW-1185">Reference proteome</keyword>
<dbReference type="EMBL" id="JAKLTR010000019">
    <property type="protein sequence ID" value="MCG2617311.1"/>
    <property type="molecule type" value="Genomic_DNA"/>
</dbReference>
<evidence type="ECO:0000256" key="2">
    <source>
        <dbReference type="HAMAP-Rule" id="MF_00048"/>
    </source>
</evidence>
<dbReference type="PANTHER" id="PTHR34039:SF1">
    <property type="entry name" value="UPF0102 PROTEIN YRAN"/>
    <property type="match status" value="1"/>
</dbReference>
<dbReference type="InterPro" id="IPR011856">
    <property type="entry name" value="tRNA_endonuc-like_dom_sf"/>
</dbReference>
<evidence type="ECO:0000313" key="4">
    <source>
        <dbReference type="Proteomes" id="UP001165367"/>
    </source>
</evidence>